<protein>
    <recommendedName>
        <fullName evidence="4">Glycosyl hydrolase 36 catalytic domain-containing protein</fullName>
    </recommendedName>
</protein>
<sequence length="434" mass="48658">MRSYFAYLVLTLSMLHISTSASAQKSNTKELALSILNDHRLDTIQRRALSLLTGFTAGTSYGEVWIRDLNTFIKGSLQVHAREEVKSMLLLFFKMQGDSGDIVDGMIDSKKAAAGYQYRYAALAPEWAAHKNTVETDQESSLIQAVRKYIDVTADNGLLDEEIGGKKVIRRMEDALLYILQDRWSAQYGLVKGATTIDWGDVQPETGWGVAVNEKTKWSIDIYDNAMFVLAIQDFLALKPASYKPSKDWKAIAANIKANVRKHLWRNATQKYIPHLYLEGSPFPASFQEDIILYTGGSACAILAGFNTPAEIAEINRQMVKAAASEPHATIGITVYPPYPADLFPNMHPYIYQNAGDWTWFGGRMIQALIANGYIKEAVTELDPIIKRTLLHNGFYEWYDVRTGAPKGSGDFRGEAGVLYDTINMLREWANKQQ</sequence>
<name>A0ABS7GGC4_9BACT</name>
<evidence type="ECO:0008006" key="4">
    <source>
        <dbReference type="Google" id="ProtNLM"/>
    </source>
</evidence>
<comment type="caution">
    <text evidence="2">The sequence shown here is derived from an EMBL/GenBank/DDBJ whole genome shotgun (WGS) entry which is preliminary data.</text>
</comment>
<dbReference type="RefSeq" id="WP_220252073.1">
    <property type="nucleotide sequence ID" value="NZ_JAICCF010000004.1"/>
</dbReference>
<gene>
    <name evidence="2" type="ORF">K1Y79_20540</name>
</gene>
<dbReference type="Proteomes" id="UP000812961">
    <property type="component" value="Unassembled WGS sequence"/>
</dbReference>
<evidence type="ECO:0000313" key="3">
    <source>
        <dbReference type="Proteomes" id="UP000812961"/>
    </source>
</evidence>
<dbReference type="InterPro" id="IPR012341">
    <property type="entry name" value="6hp_glycosidase-like_sf"/>
</dbReference>
<keyword evidence="1" id="KW-0732">Signal</keyword>
<dbReference type="InterPro" id="IPR008928">
    <property type="entry name" value="6-hairpin_glycosidase_sf"/>
</dbReference>
<reference evidence="2 3" key="1">
    <citation type="submission" date="2021-08" db="EMBL/GenBank/DDBJ databases">
        <title>The genome sequence of Chitinophaga sp. B61.</title>
        <authorList>
            <person name="Zhang X."/>
        </authorList>
    </citation>
    <scope>NUCLEOTIDE SEQUENCE [LARGE SCALE GENOMIC DNA]</scope>
    <source>
        <strain evidence="2 3">B61</strain>
    </source>
</reference>
<organism evidence="2 3">
    <name type="scientific">Chitinophaga rhizophila</name>
    <dbReference type="NCBI Taxonomy" id="2866212"/>
    <lineage>
        <taxon>Bacteria</taxon>
        <taxon>Pseudomonadati</taxon>
        <taxon>Bacteroidota</taxon>
        <taxon>Chitinophagia</taxon>
        <taxon>Chitinophagales</taxon>
        <taxon>Chitinophagaceae</taxon>
        <taxon>Chitinophaga</taxon>
    </lineage>
</organism>
<feature type="signal peptide" evidence="1">
    <location>
        <begin position="1"/>
        <end position="23"/>
    </location>
</feature>
<dbReference type="SUPFAM" id="SSF48208">
    <property type="entry name" value="Six-hairpin glycosidases"/>
    <property type="match status" value="1"/>
</dbReference>
<keyword evidence="3" id="KW-1185">Reference proteome</keyword>
<proteinExistence type="predicted"/>
<accession>A0ABS7GGC4</accession>
<dbReference type="Gene3D" id="1.50.10.10">
    <property type="match status" value="1"/>
</dbReference>
<feature type="chain" id="PRO_5045993804" description="Glycosyl hydrolase 36 catalytic domain-containing protein" evidence="1">
    <location>
        <begin position="24"/>
        <end position="434"/>
    </location>
</feature>
<evidence type="ECO:0000256" key="1">
    <source>
        <dbReference type="SAM" id="SignalP"/>
    </source>
</evidence>
<dbReference type="EMBL" id="JAICCF010000004">
    <property type="protein sequence ID" value="MBW8686739.1"/>
    <property type="molecule type" value="Genomic_DNA"/>
</dbReference>
<evidence type="ECO:0000313" key="2">
    <source>
        <dbReference type="EMBL" id="MBW8686739.1"/>
    </source>
</evidence>